<reference evidence="2" key="1">
    <citation type="journal article" date="2019" name="Int. J. Syst. Evol. Microbiol.">
        <title>The Global Catalogue of Microorganisms (GCM) 10K type strain sequencing project: providing services to taxonomists for standard genome sequencing and annotation.</title>
        <authorList>
            <consortium name="The Broad Institute Genomics Platform"/>
            <consortium name="The Broad Institute Genome Sequencing Center for Infectious Disease"/>
            <person name="Wu L."/>
            <person name="Ma J."/>
        </authorList>
    </citation>
    <scope>NUCLEOTIDE SEQUENCE [LARGE SCALE GENOMIC DNA]</scope>
    <source>
        <strain evidence="2">CECT 9128</strain>
    </source>
</reference>
<gene>
    <name evidence="1" type="ORF">ACFOS1_07280</name>
</gene>
<evidence type="ECO:0008006" key="3">
    <source>
        <dbReference type="Google" id="ProtNLM"/>
    </source>
</evidence>
<proteinExistence type="predicted"/>
<dbReference type="RefSeq" id="WP_290234731.1">
    <property type="nucleotide sequence ID" value="NZ_JAUFPZ010000002.1"/>
</dbReference>
<keyword evidence="2" id="KW-1185">Reference proteome</keyword>
<dbReference type="EMBL" id="JBHSAS010000006">
    <property type="protein sequence ID" value="MFC4027201.1"/>
    <property type="molecule type" value="Genomic_DNA"/>
</dbReference>
<accession>A0ABV8H7H1</accession>
<name>A0ABV8H7H1_9FLAO</name>
<sequence length="447" mass="51135">MSLYEHNHIHFGTGTEAAFVFSGKGKGNHTSAPIEKTGVSTTGKIVKWGDDNQYPNRFLEVVKKNGAAGSSYRFNRAAHYGQGFRLMKPKEANNGKEDLQIVSLNSVPDIRKFFRRNKIHRVFTEIITDLETFDIGWPEYILTNDYSKIYSLRRLQTAKMRFEEINPKTGIIENSYFCHNWKPHTTVDSEYVSKIAVVDNYCSAEEVKEHCKRNKIHKFTMPIYYPLIDETYYPEPSHHSVFRNGWMEVVNAIPEYKKHFSENQLNVKYMVYISDEYFTRTYADEWEKFDTNKKLEIRKNLKDAIDAHLAGNKNAGKSIQTTVFKDREGKWIKGIEVVPLKDENSSEGKGLLDSSAGNSEIMSAIGVDPNLMGVGIPGGKLNGGSGSDKREAMSILNSLFKTKRETTLDIWRLLRDYNKWDEDLEGDFAVTNLTTLDKNPTGTQNEI</sequence>
<protein>
    <recommendedName>
        <fullName evidence="3">Phage portal protein</fullName>
    </recommendedName>
</protein>
<comment type="caution">
    <text evidence="1">The sequence shown here is derived from an EMBL/GenBank/DDBJ whole genome shotgun (WGS) entry which is preliminary data.</text>
</comment>
<evidence type="ECO:0000313" key="2">
    <source>
        <dbReference type="Proteomes" id="UP001595793"/>
    </source>
</evidence>
<organism evidence="1 2">
    <name type="scientific">Zunongwangia endophytica</name>
    <dbReference type="NCBI Taxonomy" id="1808945"/>
    <lineage>
        <taxon>Bacteria</taxon>
        <taxon>Pseudomonadati</taxon>
        <taxon>Bacteroidota</taxon>
        <taxon>Flavobacteriia</taxon>
        <taxon>Flavobacteriales</taxon>
        <taxon>Flavobacteriaceae</taxon>
        <taxon>Zunongwangia</taxon>
    </lineage>
</organism>
<evidence type="ECO:0000313" key="1">
    <source>
        <dbReference type="EMBL" id="MFC4027201.1"/>
    </source>
</evidence>
<dbReference type="Proteomes" id="UP001595793">
    <property type="component" value="Unassembled WGS sequence"/>
</dbReference>